<gene>
    <name evidence="1" type="ORF">N7515_005784</name>
</gene>
<evidence type="ECO:0000313" key="2">
    <source>
        <dbReference type="Proteomes" id="UP001149079"/>
    </source>
</evidence>
<accession>A0A9W9GTG0</accession>
<name>A0A9W9GTG0_9EURO</name>
<protein>
    <submittedName>
        <fullName evidence="1">Uncharacterized protein</fullName>
    </submittedName>
</protein>
<comment type="caution">
    <text evidence="1">The sequence shown here is derived from an EMBL/GenBank/DDBJ whole genome shotgun (WGS) entry which is preliminary data.</text>
</comment>
<dbReference type="Proteomes" id="UP001149079">
    <property type="component" value="Unassembled WGS sequence"/>
</dbReference>
<dbReference type="RefSeq" id="XP_056520124.1">
    <property type="nucleotide sequence ID" value="XM_056666528.1"/>
</dbReference>
<proteinExistence type="predicted"/>
<dbReference type="AlphaFoldDB" id="A0A9W9GTG0"/>
<keyword evidence="2" id="KW-1185">Reference proteome</keyword>
<reference evidence="1" key="2">
    <citation type="journal article" date="2023" name="IMA Fungus">
        <title>Comparative genomic study of the Penicillium genus elucidates a diverse pangenome and 15 lateral gene transfer events.</title>
        <authorList>
            <person name="Petersen C."/>
            <person name="Sorensen T."/>
            <person name="Nielsen M.R."/>
            <person name="Sondergaard T.E."/>
            <person name="Sorensen J.L."/>
            <person name="Fitzpatrick D.A."/>
            <person name="Frisvad J.C."/>
            <person name="Nielsen K.L."/>
        </authorList>
    </citation>
    <scope>NUCLEOTIDE SEQUENCE</scope>
    <source>
        <strain evidence="1">IBT 22155</strain>
    </source>
</reference>
<organism evidence="1 2">
    <name type="scientific">Penicillium bovifimosum</name>
    <dbReference type="NCBI Taxonomy" id="126998"/>
    <lineage>
        <taxon>Eukaryota</taxon>
        <taxon>Fungi</taxon>
        <taxon>Dikarya</taxon>
        <taxon>Ascomycota</taxon>
        <taxon>Pezizomycotina</taxon>
        <taxon>Eurotiomycetes</taxon>
        <taxon>Eurotiomycetidae</taxon>
        <taxon>Eurotiales</taxon>
        <taxon>Aspergillaceae</taxon>
        <taxon>Penicillium</taxon>
    </lineage>
</organism>
<evidence type="ECO:0000313" key="1">
    <source>
        <dbReference type="EMBL" id="KAJ5129745.1"/>
    </source>
</evidence>
<dbReference type="EMBL" id="JAPQKL010000005">
    <property type="protein sequence ID" value="KAJ5129745.1"/>
    <property type="molecule type" value="Genomic_DNA"/>
</dbReference>
<dbReference type="GeneID" id="81405698"/>
<sequence length="104" mass="11789">MIPHYHNKYQDTLLVCSDTHGTGSLPTFIPSTKRDTDVWLKRELVEQAYGYDGEAGRLSEGTRQELLFRGERVHSSYFQNSALLIVYASPHTPSLGDEGFQCPR</sequence>
<dbReference type="OrthoDB" id="630188at2759"/>
<reference evidence="1" key="1">
    <citation type="submission" date="2022-11" db="EMBL/GenBank/DDBJ databases">
        <authorList>
            <person name="Petersen C."/>
        </authorList>
    </citation>
    <scope>NUCLEOTIDE SEQUENCE</scope>
    <source>
        <strain evidence="1">IBT 22155</strain>
    </source>
</reference>